<dbReference type="VEuPathDB" id="FungiDB:VP01_378g9"/>
<evidence type="ECO:0000313" key="3">
    <source>
        <dbReference type="Proteomes" id="UP000037035"/>
    </source>
</evidence>
<evidence type="ECO:0000313" key="2">
    <source>
        <dbReference type="EMBL" id="KNZ51841.1"/>
    </source>
</evidence>
<organism evidence="2 3">
    <name type="scientific">Puccinia sorghi</name>
    <dbReference type="NCBI Taxonomy" id="27349"/>
    <lineage>
        <taxon>Eukaryota</taxon>
        <taxon>Fungi</taxon>
        <taxon>Dikarya</taxon>
        <taxon>Basidiomycota</taxon>
        <taxon>Pucciniomycotina</taxon>
        <taxon>Pucciniomycetes</taxon>
        <taxon>Pucciniales</taxon>
        <taxon>Pucciniaceae</taxon>
        <taxon>Puccinia</taxon>
    </lineage>
</organism>
<evidence type="ECO:0000256" key="1">
    <source>
        <dbReference type="SAM" id="SignalP"/>
    </source>
</evidence>
<dbReference type="EMBL" id="LAVV01008823">
    <property type="protein sequence ID" value="KNZ51841.1"/>
    <property type="molecule type" value="Genomic_DNA"/>
</dbReference>
<feature type="signal peptide" evidence="1">
    <location>
        <begin position="1"/>
        <end position="27"/>
    </location>
</feature>
<name>A0A0L6UTI7_9BASI</name>
<dbReference type="AlphaFoldDB" id="A0A0L6UTI7"/>
<accession>A0A0L6UTI7</accession>
<keyword evidence="1" id="KW-0732">Signal</keyword>
<dbReference type="OrthoDB" id="10457585at2759"/>
<dbReference type="Proteomes" id="UP000037035">
    <property type="component" value="Unassembled WGS sequence"/>
</dbReference>
<sequence length="100" mass="10608">MMNSSVYLASKACLLLCILGFSAGVFGKGCPPDDPNMAQFKHSACTRAIGAEAEFDLSHTASFPGVPNLDGNFGCADRFVRIPLCCTKVSGMSHLPDHLE</sequence>
<proteinExistence type="predicted"/>
<feature type="chain" id="PRO_5005568085" evidence="1">
    <location>
        <begin position="28"/>
        <end position="100"/>
    </location>
</feature>
<reference evidence="2 3" key="1">
    <citation type="submission" date="2015-08" db="EMBL/GenBank/DDBJ databases">
        <title>Next Generation Sequencing and Analysis of the Genome of Puccinia sorghi L Schw, the Causal Agent of Maize Common Rust.</title>
        <authorList>
            <person name="Rochi L."/>
            <person name="Burguener G."/>
            <person name="Darino M."/>
            <person name="Turjanski A."/>
            <person name="Kreff E."/>
            <person name="Dieguez M.J."/>
            <person name="Sacco F."/>
        </authorList>
    </citation>
    <scope>NUCLEOTIDE SEQUENCE [LARGE SCALE GENOMIC DNA]</scope>
    <source>
        <strain evidence="2 3">RO10H11247</strain>
    </source>
</reference>
<comment type="caution">
    <text evidence="2">The sequence shown here is derived from an EMBL/GenBank/DDBJ whole genome shotgun (WGS) entry which is preliminary data.</text>
</comment>
<gene>
    <name evidence="2" type="ORF">VP01_378g9</name>
</gene>
<keyword evidence="3" id="KW-1185">Reference proteome</keyword>
<protein>
    <submittedName>
        <fullName evidence="2">Uncharacterized protein</fullName>
    </submittedName>
</protein>